<proteinExistence type="predicted"/>
<dbReference type="RefSeq" id="WP_191697422.1">
    <property type="nucleotide sequence ID" value="NZ_JACSQO010000007.1"/>
</dbReference>
<dbReference type="EMBL" id="JACSQO010000007">
    <property type="protein sequence ID" value="MBD7945112.1"/>
    <property type="molecule type" value="Genomic_DNA"/>
</dbReference>
<dbReference type="Proteomes" id="UP000640786">
    <property type="component" value="Unassembled WGS sequence"/>
</dbReference>
<evidence type="ECO:0000313" key="3">
    <source>
        <dbReference type="Proteomes" id="UP000640786"/>
    </source>
</evidence>
<dbReference type="SUPFAM" id="SSF109854">
    <property type="entry name" value="DinB/YfiT-like putative metalloenzymes"/>
    <property type="match status" value="1"/>
</dbReference>
<accession>A0ABR8RC51</accession>
<protein>
    <submittedName>
        <fullName evidence="2">DinB family protein</fullName>
    </submittedName>
</protein>
<dbReference type="Gene3D" id="1.20.120.450">
    <property type="entry name" value="dinb family like domain"/>
    <property type="match status" value="1"/>
</dbReference>
<gene>
    <name evidence="2" type="ORF">H9650_13380</name>
</gene>
<comment type="caution">
    <text evidence="2">The sequence shown here is derived from an EMBL/GenBank/DDBJ whole genome shotgun (WGS) entry which is preliminary data.</text>
</comment>
<name>A0ABR8RC51_9BACI</name>
<keyword evidence="3" id="KW-1185">Reference proteome</keyword>
<evidence type="ECO:0000313" key="2">
    <source>
        <dbReference type="EMBL" id="MBD7945112.1"/>
    </source>
</evidence>
<sequence length="149" mass="17449">MAFPYRNDYRKTLLPYLNSLQEESWFKTSPTYPNNLAWVLSHIATSEDFWINEVALQQKLVLTLDKNSSPFEILKAYQDIRIHTDGILNNLTDQQFNQLIEVPKFSDGWIPPSPPTFNWVFHHIYSHEAYHIGQIGIIAHFNGFPKPLF</sequence>
<organism evidence="2 3">
    <name type="scientific">Psychrobacillus faecigallinarum</name>
    <dbReference type="NCBI Taxonomy" id="2762235"/>
    <lineage>
        <taxon>Bacteria</taxon>
        <taxon>Bacillati</taxon>
        <taxon>Bacillota</taxon>
        <taxon>Bacilli</taxon>
        <taxon>Bacillales</taxon>
        <taxon>Bacillaceae</taxon>
        <taxon>Psychrobacillus</taxon>
    </lineage>
</organism>
<dbReference type="InterPro" id="IPR024775">
    <property type="entry name" value="DinB-like"/>
</dbReference>
<reference evidence="2 3" key="1">
    <citation type="submission" date="2020-08" db="EMBL/GenBank/DDBJ databases">
        <title>A Genomic Blueprint of the Chicken Gut Microbiome.</title>
        <authorList>
            <person name="Gilroy R."/>
            <person name="Ravi A."/>
            <person name="Getino M."/>
            <person name="Pursley I."/>
            <person name="Horton D.L."/>
            <person name="Alikhan N.-F."/>
            <person name="Baker D."/>
            <person name="Gharbi K."/>
            <person name="Hall N."/>
            <person name="Watson M."/>
            <person name="Adriaenssens E.M."/>
            <person name="Foster-Nyarko E."/>
            <person name="Jarju S."/>
            <person name="Secka A."/>
            <person name="Antonio M."/>
            <person name="Oren A."/>
            <person name="Chaudhuri R."/>
            <person name="La Ragione R.M."/>
            <person name="Hildebrand F."/>
            <person name="Pallen M.J."/>
        </authorList>
    </citation>
    <scope>NUCLEOTIDE SEQUENCE [LARGE SCALE GENOMIC DNA]</scope>
    <source>
        <strain evidence="2 3">Sa2BUA9</strain>
    </source>
</reference>
<feature type="domain" description="DinB-like" evidence="1">
    <location>
        <begin position="10"/>
        <end position="135"/>
    </location>
</feature>
<dbReference type="Pfam" id="PF12867">
    <property type="entry name" value="DinB_2"/>
    <property type="match status" value="1"/>
</dbReference>
<dbReference type="InterPro" id="IPR034660">
    <property type="entry name" value="DinB/YfiT-like"/>
</dbReference>
<evidence type="ECO:0000259" key="1">
    <source>
        <dbReference type="Pfam" id="PF12867"/>
    </source>
</evidence>